<keyword evidence="2" id="KW-1185">Reference proteome</keyword>
<reference evidence="2" key="1">
    <citation type="journal article" date="2019" name="Int. J. Syst. Evol. Microbiol.">
        <title>The Global Catalogue of Microorganisms (GCM) 10K type strain sequencing project: providing services to taxonomists for standard genome sequencing and annotation.</title>
        <authorList>
            <consortium name="The Broad Institute Genomics Platform"/>
            <consortium name="The Broad Institute Genome Sequencing Center for Infectious Disease"/>
            <person name="Wu L."/>
            <person name="Ma J."/>
        </authorList>
    </citation>
    <scope>NUCLEOTIDE SEQUENCE [LARGE SCALE GENOMIC DNA]</scope>
    <source>
        <strain evidence="2">JCM 13244</strain>
    </source>
</reference>
<sequence length="72" mass="7814">MSGFRVHLGVGRRSPRIALGGWMMGMRGEWRENRERAVLATARGPRGAASAWRPTCRRTAGNCAAGSRMGTV</sequence>
<evidence type="ECO:0000313" key="1">
    <source>
        <dbReference type="EMBL" id="GAA1697976.1"/>
    </source>
</evidence>
<accession>A0ABP4U5V1</accession>
<evidence type="ECO:0000313" key="2">
    <source>
        <dbReference type="Proteomes" id="UP001499947"/>
    </source>
</evidence>
<organism evidence="1 2">
    <name type="scientific">Streptomyces yatensis</name>
    <dbReference type="NCBI Taxonomy" id="155177"/>
    <lineage>
        <taxon>Bacteria</taxon>
        <taxon>Bacillati</taxon>
        <taxon>Actinomycetota</taxon>
        <taxon>Actinomycetes</taxon>
        <taxon>Kitasatosporales</taxon>
        <taxon>Streptomycetaceae</taxon>
        <taxon>Streptomyces</taxon>
        <taxon>Streptomyces violaceusniger group</taxon>
    </lineage>
</organism>
<gene>
    <name evidence="1" type="ORF">GCM10009680_42700</name>
</gene>
<comment type="caution">
    <text evidence="1">The sequence shown here is derived from an EMBL/GenBank/DDBJ whole genome shotgun (WGS) entry which is preliminary data.</text>
</comment>
<protein>
    <submittedName>
        <fullName evidence="1">Uncharacterized protein</fullName>
    </submittedName>
</protein>
<proteinExistence type="predicted"/>
<dbReference type="Proteomes" id="UP001499947">
    <property type="component" value="Unassembled WGS sequence"/>
</dbReference>
<name>A0ABP4U5V1_9ACTN</name>
<dbReference type="EMBL" id="BAAALR010000050">
    <property type="protein sequence ID" value="GAA1697976.1"/>
    <property type="molecule type" value="Genomic_DNA"/>
</dbReference>